<organism evidence="1 2">
    <name type="scientific">Streptomyces ficellus</name>
    <dbReference type="NCBI Taxonomy" id="1977088"/>
    <lineage>
        <taxon>Bacteria</taxon>
        <taxon>Bacillati</taxon>
        <taxon>Actinomycetota</taxon>
        <taxon>Actinomycetes</taxon>
        <taxon>Kitasatosporales</taxon>
        <taxon>Streptomycetaceae</taxon>
        <taxon>Streptomyces</taxon>
    </lineage>
</organism>
<accession>A0A6I6F7N0</accession>
<protein>
    <submittedName>
        <fullName evidence="1">Uncharacterized protein</fullName>
    </submittedName>
</protein>
<dbReference type="EMBL" id="CP034279">
    <property type="protein sequence ID" value="QGV77037.1"/>
    <property type="molecule type" value="Genomic_DNA"/>
</dbReference>
<proteinExistence type="predicted"/>
<name>A0A6I6F7N0_9ACTN</name>
<gene>
    <name evidence="1" type="ORF">EIZ62_01285</name>
</gene>
<dbReference type="KEGG" id="sfic:EIZ62_01285"/>
<dbReference type="OrthoDB" id="7875217at2"/>
<keyword evidence="2" id="KW-1185">Reference proteome</keyword>
<reference evidence="1 2" key="1">
    <citation type="submission" date="2018-12" db="EMBL/GenBank/DDBJ databases">
        <title>Complete genome sequence of Streptomyces ficellus NRRL8067, the producer of ficellomycin, feldamycin and nojirimycin.</title>
        <authorList>
            <person name="Zhang H."/>
            <person name="Yue R."/>
            <person name="Liu Y."/>
            <person name="Li M."/>
            <person name="Mu H."/>
            <person name="Zhang J."/>
        </authorList>
    </citation>
    <scope>NUCLEOTIDE SEQUENCE [LARGE SCALE GENOMIC DNA]</scope>
    <source>
        <strain evidence="1 2">NRRL 8067</strain>
    </source>
</reference>
<evidence type="ECO:0000313" key="1">
    <source>
        <dbReference type="EMBL" id="QGV77037.1"/>
    </source>
</evidence>
<sequence length="173" mass="19394">MRRVGEPGQHGGVADLLWDDVKCFFDPDLMGSLPDVRVLDASVEDWQAILDLVVEKGWKCQYSEGETVLPVPRAEAVLSRPADAECPDLRVWPTADVLAIFRFHAADEVDFDVDLRELQGQERLDVFCDFLREIGRRLGKPVLMDPEGDDGHPVIGFDVEANRVVLLADPQVR</sequence>
<dbReference type="AlphaFoldDB" id="A0A6I6F7N0"/>
<evidence type="ECO:0000313" key="2">
    <source>
        <dbReference type="Proteomes" id="UP000422572"/>
    </source>
</evidence>
<dbReference type="Proteomes" id="UP000422572">
    <property type="component" value="Chromosome"/>
</dbReference>